<dbReference type="Proteomes" id="UP001498398">
    <property type="component" value="Unassembled WGS sequence"/>
</dbReference>
<dbReference type="Pfam" id="PF00856">
    <property type="entry name" value="SET"/>
    <property type="match status" value="1"/>
</dbReference>
<evidence type="ECO:0000256" key="6">
    <source>
        <dbReference type="ARBA" id="ARBA00048619"/>
    </source>
</evidence>
<organism evidence="9 10">
    <name type="scientific">Marasmiellus scandens</name>
    <dbReference type="NCBI Taxonomy" id="2682957"/>
    <lineage>
        <taxon>Eukaryota</taxon>
        <taxon>Fungi</taxon>
        <taxon>Dikarya</taxon>
        <taxon>Basidiomycota</taxon>
        <taxon>Agaricomycotina</taxon>
        <taxon>Agaricomycetes</taxon>
        <taxon>Agaricomycetidae</taxon>
        <taxon>Agaricales</taxon>
        <taxon>Marasmiineae</taxon>
        <taxon>Omphalotaceae</taxon>
        <taxon>Marasmiellus</taxon>
    </lineage>
</organism>
<dbReference type="Gene3D" id="6.10.140.2220">
    <property type="match status" value="1"/>
</dbReference>
<dbReference type="SMART" id="SM00317">
    <property type="entry name" value="SET"/>
    <property type="match status" value="1"/>
</dbReference>
<evidence type="ECO:0000256" key="1">
    <source>
        <dbReference type="ARBA" id="ARBA00022603"/>
    </source>
</evidence>
<keyword evidence="1" id="KW-0489">Methyltransferase</keyword>
<keyword evidence="10" id="KW-1185">Reference proteome</keyword>
<dbReference type="InterPro" id="IPR001214">
    <property type="entry name" value="SET_dom"/>
</dbReference>
<comment type="catalytic activity">
    <reaction evidence="6">
        <text>L-lysyl-[histone] + S-adenosyl-L-methionine = N(6)-methyl-L-lysyl-[histone] + S-adenosyl-L-homocysteine + H(+)</text>
        <dbReference type="Rhea" id="RHEA:10024"/>
        <dbReference type="Rhea" id="RHEA-COMP:9845"/>
        <dbReference type="Rhea" id="RHEA-COMP:9846"/>
        <dbReference type="ChEBI" id="CHEBI:15378"/>
        <dbReference type="ChEBI" id="CHEBI:29969"/>
        <dbReference type="ChEBI" id="CHEBI:57856"/>
        <dbReference type="ChEBI" id="CHEBI:59789"/>
        <dbReference type="ChEBI" id="CHEBI:61929"/>
    </reaction>
    <physiologicalReaction direction="left-to-right" evidence="6">
        <dbReference type="Rhea" id="RHEA:10025"/>
    </physiologicalReaction>
</comment>
<dbReference type="PROSITE" id="PS50280">
    <property type="entry name" value="SET"/>
    <property type="match status" value="1"/>
</dbReference>
<evidence type="ECO:0000256" key="3">
    <source>
        <dbReference type="ARBA" id="ARBA00022691"/>
    </source>
</evidence>
<evidence type="ECO:0000256" key="4">
    <source>
        <dbReference type="ARBA" id="ARBA00042380"/>
    </source>
</evidence>
<feature type="region of interest" description="Disordered" evidence="7">
    <location>
        <begin position="419"/>
        <end position="447"/>
    </location>
</feature>
<evidence type="ECO:0000259" key="8">
    <source>
        <dbReference type="PROSITE" id="PS50280"/>
    </source>
</evidence>
<evidence type="ECO:0000313" key="9">
    <source>
        <dbReference type="EMBL" id="KAK7446997.1"/>
    </source>
</evidence>
<name>A0ABR1J0S3_9AGAR</name>
<gene>
    <name evidence="9" type="ORF">VKT23_014210</name>
</gene>
<dbReference type="EMBL" id="JBANRG010000042">
    <property type="protein sequence ID" value="KAK7446997.1"/>
    <property type="molecule type" value="Genomic_DNA"/>
</dbReference>
<comment type="caution">
    <text evidence="9">The sequence shown here is derived from an EMBL/GenBank/DDBJ whole genome shotgun (WGS) entry which is preliminary data.</text>
</comment>
<keyword evidence="2" id="KW-0808">Transferase</keyword>
<sequence>MATPTDVQLKDALISLKSSNPTLGISKVHSLLLKTHPEWVVSEKRTRKFLQNEGLTIVDPASVNNGTSPSSNKSDKVVYPSSRLIPNLDVSKWTNKVEVKYFNKKKGKGLVAKEKIKEGEAIWKEDPYVIAPEWEIYDFQTQSVACSFCTTPFSSTVTTSLVTSCPASTSSTPCPARFCNRLCRERSARHHSFLCPAQNPASVPLMKWGREVQWMGLHALAQLTSRLLTVSQLGEKSSELLDEEWKTISGFAQLSLEDREKYHFKGQREPDQAGWKKAYQLYIEAFKEPKSPADQKKLAKLIKKPLKRDIDRGLFDYESFLKNLGKMSLNLEAHGGLYVLHSHLNHSCTPNVSIRHLDQRTALARITVVAKQDIEPGEELFITYVNPQLGVRSRQIELEAWGFGKCACKRCVTEEKEERVKEQQKQRTMDKDLAGVDSEARQGTEMDMADLEKELKAGLGVM</sequence>
<evidence type="ECO:0000256" key="5">
    <source>
        <dbReference type="ARBA" id="ARBA00044528"/>
    </source>
</evidence>
<accession>A0ABR1J0S3</accession>
<dbReference type="InterPro" id="IPR046341">
    <property type="entry name" value="SET_dom_sf"/>
</dbReference>
<feature type="domain" description="SET" evidence="8">
    <location>
        <begin position="95"/>
        <end position="385"/>
    </location>
</feature>
<evidence type="ECO:0000256" key="7">
    <source>
        <dbReference type="SAM" id="MobiDB-lite"/>
    </source>
</evidence>
<dbReference type="PANTHER" id="PTHR46402">
    <property type="entry name" value="SET AND MYND DOMAIN-CONTAINING PROTEIN 5"/>
    <property type="match status" value="1"/>
</dbReference>
<reference evidence="9 10" key="1">
    <citation type="submission" date="2024-01" db="EMBL/GenBank/DDBJ databases">
        <title>A draft genome for the cacao thread blight pathogen Marasmiellus scandens.</title>
        <authorList>
            <person name="Baruah I.K."/>
            <person name="Leung J."/>
            <person name="Bukari Y."/>
            <person name="Amoako-Attah I."/>
            <person name="Meinhardt L.W."/>
            <person name="Bailey B.A."/>
            <person name="Cohen S.P."/>
        </authorList>
    </citation>
    <scope>NUCLEOTIDE SEQUENCE [LARGE SCALE GENOMIC DNA]</scope>
    <source>
        <strain evidence="9 10">GH-19</strain>
    </source>
</reference>
<dbReference type="Gene3D" id="2.170.270.10">
    <property type="entry name" value="SET domain"/>
    <property type="match status" value="1"/>
</dbReference>
<keyword evidence="3" id="KW-0949">S-adenosyl-L-methionine</keyword>
<dbReference type="CDD" id="cd20071">
    <property type="entry name" value="SET_SMYD"/>
    <property type="match status" value="1"/>
</dbReference>
<proteinExistence type="predicted"/>
<dbReference type="Gene3D" id="1.10.220.160">
    <property type="match status" value="1"/>
</dbReference>
<dbReference type="PANTHER" id="PTHR46402:SF2">
    <property type="entry name" value="HISTONE-LYSINE N-TRIMETHYLTRANSFERASE SMYD5"/>
    <property type="match status" value="1"/>
</dbReference>
<evidence type="ECO:0000256" key="2">
    <source>
        <dbReference type="ARBA" id="ARBA00022679"/>
    </source>
</evidence>
<evidence type="ECO:0000313" key="10">
    <source>
        <dbReference type="Proteomes" id="UP001498398"/>
    </source>
</evidence>
<dbReference type="SUPFAM" id="SSF82199">
    <property type="entry name" value="SET domain"/>
    <property type="match status" value="1"/>
</dbReference>
<protein>
    <recommendedName>
        <fullName evidence="5">Histone-lysine N-methyltransferase SET5</fullName>
    </recommendedName>
    <alternativeName>
        <fullName evidence="4">SET domain-containing protein 5</fullName>
    </alternativeName>
</protein>